<comment type="subcellular location">
    <subcellularLocation>
        <location evidence="1 7">Cell membrane</location>
        <topology evidence="1 7">Multi-pass membrane protein</topology>
    </subcellularLocation>
</comment>
<evidence type="ECO:0000256" key="3">
    <source>
        <dbReference type="ARBA" id="ARBA00022475"/>
    </source>
</evidence>
<dbReference type="PANTHER" id="PTHR30353">
    <property type="entry name" value="INNER MEMBRANE PROTEIN DEDA-RELATED"/>
    <property type="match status" value="1"/>
</dbReference>
<keyword evidence="3 7" id="KW-1003">Cell membrane</keyword>
<dbReference type="Pfam" id="PF09335">
    <property type="entry name" value="VTT_dom"/>
    <property type="match status" value="1"/>
</dbReference>
<dbReference type="EMBL" id="VFOQ01000003">
    <property type="protein sequence ID" value="TQL56457.1"/>
    <property type="molecule type" value="Genomic_DNA"/>
</dbReference>
<keyword evidence="10" id="KW-1185">Reference proteome</keyword>
<comment type="caution">
    <text evidence="9">The sequence shown here is derived from an EMBL/GenBank/DDBJ whole genome shotgun (WGS) entry which is preliminary data.</text>
</comment>
<accession>A0A542Z7Z7</accession>
<dbReference type="OrthoDB" id="9813426at2"/>
<keyword evidence="6 7" id="KW-0472">Membrane</keyword>
<evidence type="ECO:0000256" key="4">
    <source>
        <dbReference type="ARBA" id="ARBA00022692"/>
    </source>
</evidence>
<proteinExistence type="inferred from homology"/>
<feature type="transmembrane region" description="Helical" evidence="7">
    <location>
        <begin position="63"/>
        <end position="87"/>
    </location>
</feature>
<evidence type="ECO:0000259" key="8">
    <source>
        <dbReference type="Pfam" id="PF09335"/>
    </source>
</evidence>
<evidence type="ECO:0000256" key="6">
    <source>
        <dbReference type="ARBA" id="ARBA00023136"/>
    </source>
</evidence>
<feature type="transmembrane region" description="Helical" evidence="7">
    <location>
        <begin position="149"/>
        <end position="171"/>
    </location>
</feature>
<organism evidence="9 10">
    <name type="scientific">Oryzihumus leptocrescens</name>
    <dbReference type="NCBI Taxonomy" id="297536"/>
    <lineage>
        <taxon>Bacteria</taxon>
        <taxon>Bacillati</taxon>
        <taxon>Actinomycetota</taxon>
        <taxon>Actinomycetes</taxon>
        <taxon>Micrococcales</taxon>
        <taxon>Intrasporangiaceae</taxon>
        <taxon>Oryzihumus</taxon>
    </lineage>
</organism>
<keyword evidence="5 7" id="KW-1133">Transmembrane helix</keyword>
<feature type="domain" description="VTT" evidence="8">
    <location>
        <begin position="41"/>
        <end position="169"/>
    </location>
</feature>
<evidence type="ECO:0000313" key="10">
    <source>
        <dbReference type="Proteomes" id="UP000319514"/>
    </source>
</evidence>
<reference evidence="9 10" key="1">
    <citation type="submission" date="2019-06" db="EMBL/GenBank/DDBJ databases">
        <title>Sequencing the genomes of 1000 actinobacteria strains.</title>
        <authorList>
            <person name="Klenk H.-P."/>
        </authorList>
    </citation>
    <scope>NUCLEOTIDE SEQUENCE [LARGE SCALE GENOMIC DNA]</scope>
    <source>
        <strain evidence="9 10">DSM 18082</strain>
    </source>
</reference>
<dbReference type="RefSeq" id="WP_141790710.1">
    <property type="nucleotide sequence ID" value="NZ_BAAAKX010000008.1"/>
</dbReference>
<dbReference type="InterPro" id="IPR032818">
    <property type="entry name" value="DedA-like"/>
</dbReference>
<name>A0A542Z7Z7_9MICO</name>
<keyword evidence="4 7" id="KW-0812">Transmembrane</keyword>
<evidence type="ECO:0000313" key="9">
    <source>
        <dbReference type="EMBL" id="TQL56457.1"/>
    </source>
</evidence>
<gene>
    <name evidence="9" type="ORF">FB474_4074</name>
</gene>
<evidence type="ECO:0000256" key="7">
    <source>
        <dbReference type="RuleBase" id="RU367016"/>
    </source>
</evidence>
<dbReference type="Proteomes" id="UP000319514">
    <property type="component" value="Unassembled WGS sequence"/>
</dbReference>
<comment type="similarity">
    <text evidence="2 7">Belongs to the DedA family.</text>
</comment>
<dbReference type="AlphaFoldDB" id="A0A542Z7Z7"/>
<feature type="transmembrane region" description="Helical" evidence="7">
    <location>
        <begin position="183"/>
        <end position="201"/>
    </location>
</feature>
<evidence type="ECO:0000256" key="1">
    <source>
        <dbReference type="ARBA" id="ARBA00004651"/>
    </source>
</evidence>
<protein>
    <submittedName>
        <fullName evidence="9">Membrane-associated protein</fullName>
    </submittedName>
</protein>
<sequence length="221" mass="24507">MHSLGPQWLDPQYLLDHYGNMALWISALIIFAECGLFTAFLPGDSLLFTIGLFAALPHNPLGLPFWLVLVVLVAAAFLGNVVGYEIGRAIGTPLYKRDGRLVKRAYIDKTTDFFERYGNRAIVLGRFVPIVRTFITVVAGVGKMERRRFFTYSFIGALLWAVGVTVLGYFLGQISFVKNNLEIMLLLIVAVSLIPVAIEFLRHRAAAKRGETAEDSVTGPL</sequence>
<evidence type="ECO:0000256" key="5">
    <source>
        <dbReference type="ARBA" id="ARBA00022989"/>
    </source>
</evidence>
<dbReference type="InterPro" id="IPR032816">
    <property type="entry name" value="VTT_dom"/>
</dbReference>
<dbReference type="GO" id="GO:0005886">
    <property type="term" value="C:plasma membrane"/>
    <property type="evidence" value="ECO:0007669"/>
    <property type="project" value="UniProtKB-SubCell"/>
</dbReference>
<feature type="transmembrane region" description="Helical" evidence="7">
    <location>
        <begin position="21"/>
        <end position="43"/>
    </location>
</feature>
<dbReference type="PANTHER" id="PTHR30353:SF0">
    <property type="entry name" value="TRANSMEMBRANE PROTEIN"/>
    <property type="match status" value="1"/>
</dbReference>
<evidence type="ECO:0000256" key="2">
    <source>
        <dbReference type="ARBA" id="ARBA00010792"/>
    </source>
</evidence>